<keyword evidence="2" id="KW-0812">Transmembrane</keyword>
<evidence type="ECO:0000256" key="2">
    <source>
        <dbReference type="SAM" id="Phobius"/>
    </source>
</evidence>
<dbReference type="Pfam" id="PF06218">
    <property type="entry name" value="NPR2"/>
    <property type="match status" value="2"/>
</dbReference>
<organism evidence="4 6">
    <name type="scientific">Bursaphelenchus xylophilus</name>
    <name type="common">Pinewood nematode worm</name>
    <name type="synonym">Aphelenchoides xylophilus</name>
    <dbReference type="NCBI Taxonomy" id="6326"/>
    <lineage>
        <taxon>Eukaryota</taxon>
        <taxon>Metazoa</taxon>
        <taxon>Ecdysozoa</taxon>
        <taxon>Nematoda</taxon>
        <taxon>Chromadorea</taxon>
        <taxon>Rhabditida</taxon>
        <taxon>Tylenchina</taxon>
        <taxon>Tylenchomorpha</taxon>
        <taxon>Aphelenchoidea</taxon>
        <taxon>Aphelenchoididae</taxon>
        <taxon>Bursaphelenchus</taxon>
    </lineage>
</organism>
<dbReference type="AlphaFoldDB" id="A0A1I7SM58"/>
<dbReference type="Proteomes" id="UP000582659">
    <property type="component" value="Unassembled WGS sequence"/>
</dbReference>
<dbReference type="PANTHER" id="PTHR12991">
    <property type="entry name" value="NITROGEN PERMEASE REGULATOR 2/TUMOR SUPPRESSOR CANDIDATE 4"/>
    <property type="match status" value="1"/>
</dbReference>
<evidence type="ECO:0000313" key="4">
    <source>
        <dbReference type="Proteomes" id="UP000095284"/>
    </source>
</evidence>
<dbReference type="GO" id="GO:0005774">
    <property type="term" value="C:vacuolar membrane"/>
    <property type="evidence" value="ECO:0007669"/>
    <property type="project" value="TreeGrafter"/>
</dbReference>
<dbReference type="eggNOG" id="KOG3144">
    <property type="taxonomic scope" value="Eukaryota"/>
</dbReference>
<keyword evidence="5" id="KW-1185">Reference proteome</keyword>
<dbReference type="InterPro" id="IPR009348">
    <property type="entry name" value="NPR2-like"/>
</dbReference>
<dbReference type="EMBL" id="CAJFDI010000006">
    <property type="protein sequence ID" value="CAD5234317.1"/>
    <property type="molecule type" value="Genomic_DNA"/>
</dbReference>
<comment type="similarity">
    <text evidence="1">Belongs to the NPR2 family.</text>
</comment>
<accession>A0A1I7SM58</accession>
<dbReference type="SMR" id="A0A1I7SM58"/>
<evidence type="ECO:0000313" key="5">
    <source>
        <dbReference type="Proteomes" id="UP000659654"/>
    </source>
</evidence>
<dbReference type="EMBL" id="CAJFCV020000006">
    <property type="protein sequence ID" value="CAG9130006.1"/>
    <property type="molecule type" value="Genomic_DNA"/>
</dbReference>
<evidence type="ECO:0000313" key="3">
    <source>
        <dbReference type="EMBL" id="CAD5234317.1"/>
    </source>
</evidence>
<dbReference type="WBParaSite" id="BXY_1414200.1">
    <property type="protein sequence ID" value="BXY_1414200.1"/>
    <property type="gene ID" value="BXY_1414200"/>
</dbReference>
<dbReference type="GO" id="GO:1990130">
    <property type="term" value="C:GATOR1 complex"/>
    <property type="evidence" value="ECO:0007669"/>
    <property type="project" value="TreeGrafter"/>
</dbReference>
<gene>
    <name evidence="3" type="ORF">BXYJ_LOCUS14408</name>
</gene>
<reference evidence="6" key="1">
    <citation type="submission" date="2016-11" db="UniProtKB">
        <authorList>
            <consortium name="WormBaseParasite"/>
        </authorList>
    </citation>
    <scope>IDENTIFICATION</scope>
</reference>
<feature type="transmembrane region" description="Helical" evidence="2">
    <location>
        <begin position="237"/>
        <end position="256"/>
    </location>
</feature>
<evidence type="ECO:0000313" key="6">
    <source>
        <dbReference type="WBParaSite" id="BXY_1414200.1"/>
    </source>
</evidence>
<sequence length="389" mass="45431">MQSEFFEQPSPKLKAIVFAEFDNKIGRVVRYQVPGEIFSPTHFDAFASAIIPSEDMRDRLIKVNMYDWKVMGYPVGIRHEKYERKVYIFNMCFVVDKRDTQSDCMYEPLVQKCAEYLVDMEVEGEFLSRNDSRLKDLMQRVFQGLNENGECIYSITNETTLYLKLCPAFHGLEPPSVDPFMVPVFTKTPPISVADLSKMDVLSQKICPYIDGVCCVKDIACLVQIDVDLVSRCIRNLYFYGCVALLPMFLYSNYYMATSRVRLFMKEQKVVEECIYFVKKDKALSIPTRSDLFRLYMSLSPNMDMQNWFRVHNPRDFNIDERRFIQFGVFYNFIKVLKVYPQTDDLPESRMSELCNGENTVESVAATLSCSSFSLHKRLQEQDLSMIYR</sequence>
<name>A0A1I7SM58_BURXY</name>
<dbReference type="PANTHER" id="PTHR12991:SF10">
    <property type="entry name" value="GATOR COMPLEX PROTEIN NPRL2"/>
    <property type="match status" value="1"/>
</dbReference>
<dbReference type="Proteomes" id="UP000095284">
    <property type="component" value="Unplaced"/>
</dbReference>
<dbReference type="eggNOG" id="KOG3789">
    <property type="taxonomic scope" value="Eukaryota"/>
</dbReference>
<dbReference type="GO" id="GO:0034198">
    <property type="term" value="P:cellular response to amino acid starvation"/>
    <property type="evidence" value="ECO:0007669"/>
    <property type="project" value="TreeGrafter"/>
</dbReference>
<proteinExistence type="inferred from homology"/>
<keyword evidence="2" id="KW-0472">Membrane</keyword>
<evidence type="ECO:0000256" key="1">
    <source>
        <dbReference type="ARBA" id="ARBA00008433"/>
    </source>
</evidence>
<dbReference type="GO" id="GO:0005096">
    <property type="term" value="F:GTPase activator activity"/>
    <property type="evidence" value="ECO:0007669"/>
    <property type="project" value="TreeGrafter"/>
</dbReference>
<dbReference type="Proteomes" id="UP000659654">
    <property type="component" value="Unassembled WGS sequence"/>
</dbReference>
<reference evidence="3" key="2">
    <citation type="submission" date="2020-09" db="EMBL/GenBank/DDBJ databases">
        <authorList>
            <person name="Kikuchi T."/>
        </authorList>
    </citation>
    <scope>NUCLEOTIDE SEQUENCE</scope>
    <source>
        <strain evidence="3">Ka4C1</strain>
    </source>
</reference>
<dbReference type="GO" id="GO:1904262">
    <property type="term" value="P:negative regulation of TORC1 signaling"/>
    <property type="evidence" value="ECO:0007669"/>
    <property type="project" value="TreeGrafter"/>
</dbReference>
<dbReference type="OrthoDB" id="338854at2759"/>
<protein>
    <submittedName>
        <fullName evidence="3">(pine wood nematode) hypothetical protein</fullName>
    </submittedName>
</protein>
<keyword evidence="2" id="KW-1133">Transmembrane helix</keyword>
<dbReference type="GO" id="GO:0010508">
    <property type="term" value="P:positive regulation of autophagy"/>
    <property type="evidence" value="ECO:0007669"/>
    <property type="project" value="TreeGrafter"/>
</dbReference>